<evidence type="ECO:0000259" key="2">
    <source>
        <dbReference type="Pfam" id="PF25638"/>
    </source>
</evidence>
<evidence type="ECO:0000259" key="1">
    <source>
        <dbReference type="Pfam" id="PF19419"/>
    </source>
</evidence>
<proteinExistence type="predicted"/>
<feature type="domain" description="DUF5983" evidence="1">
    <location>
        <begin position="69"/>
        <end position="163"/>
    </location>
</feature>
<dbReference type="AlphaFoldDB" id="A0A2X3J965"/>
<dbReference type="InterPro" id="IPR057653">
    <property type="entry name" value="YeeW-like_dom"/>
</dbReference>
<evidence type="ECO:0000313" key="3">
    <source>
        <dbReference type="EMBL" id="SQC91415.1"/>
    </source>
</evidence>
<dbReference type="EMBL" id="UAVU01000008">
    <property type="protein sequence ID" value="SQC91415.1"/>
    <property type="molecule type" value="Genomic_DNA"/>
</dbReference>
<dbReference type="Pfam" id="PF25638">
    <property type="entry name" value="DUF5983_N"/>
    <property type="match status" value="1"/>
</dbReference>
<dbReference type="RefSeq" id="WP_061278635.1">
    <property type="nucleotide sequence ID" value="NZ_CP023525.1"/>
</dbReference>
<reference evidence="3 4" key="1">
    <citation type="submission" date="2018-06" db="EMBL/GenBank/DDBJ databases">
        <authorList>
            <consortium name="Pathogen Informatics"/>
            <person name="Doyle S."/>
        </authorList>
    </citation>
    <scope>NUCLEOTIDE SEQUENCE [LARGE SCALE GENOMIC DNA]</scope>
    <source>
        <strain evidence="3 4">NCTC12120</strain>
    </source>
</reference>
<feature type="domain" description="YeeW-like" evidence="2">
    <location>
        <begin position="5"/>
        <end position="59"/>
    </location>
</feature>
<sequence>MKIGLNLNATSINVLALNMGKIALDVDGVELAELIAAVNAQGLTLRIAEEPGEVIVETPLPAGSRLAGVCCSTAHITSEDNSLLYALSHQAQEYSDGEWVHFTGSGYFIRLDAWSYPLLQLKRRGMSKSCRRLVATLISRYGIGLIHLDAFGELLPGFDTFEW</sequence>
<protein>
    <submittedName>
        <fullName evidence="3">Uncharacterized protein</fullName>
    </submittedName>
</protein>
<name>A0A2X3J965_9ENTR</name>
<gene>
    <name evidence="3" type="ORF">NCTC12120_04573</name>
</gene>
<evidence type="ECO:0000313" key="4">
    <source>
        <dbReference type="Proteomes" id="UP000251197"/>
    </source>
</evidence>
<accession>A0A2X3J965</accession>
<dbReference type="Pfam" id="PF19419">
    <property type="entry name" value="DUF5983"/>
    <property type="match status" value="1"/>
</dbReference>
<dbReference type="Proteomes" id="UP000251197">
    <property type="component" value="Unassembled WGS sequence"/>
</dbReference>
<dbReference type="InterPro" id="IPR046025">
    <property type="entry name" value="DUF5983"/>
</dbReference>
<organism evidence="3 4">
    <name type="scientific">Cedecea neteri</name>
    <dbReference type="NCBI Taxonomy" id="158822"/>
    <lineage>
        <taxon>Bacteria</taxon>
        <taxon>Pseudomonadati</taxon>
        <taxon>Pseudomonadota</taxon>
        <taxon>Gammaproteobacteria</taxon>
        <taxon>Enterobacterales</taxon>
        <taxon>Enterobacteriaceae</taxon>
        <taxon>Cedecea</taxon>
    </lineage>
</organism>